<dbReference type="PANTHER" id="PTHR35605">
    <property type="entry name" value="ECP2 EFFECTOR PROTEIN DOMAIN-CONTAINING PROTEIN-RELATED"/>
    <property type="match status" value="1"/>
</dbReference>
<name>A0ABR4E6Y1_9PEZI</name>
<dbReference type="PANTHER" id="PTHR35605:SF1">
    <property type="entry name" value="ECP2 EFFECTOR PROTEIN DOMAIN-CONTAINING PROTEIN-RELATED"/>
    <property type="match status" value="1"/>
</dbReference>
<gene>
    <name evidence="2" type="ORF">FJTKL_14620</name>
</gene>
<protein>
    <recommendedName>
        <fullName evidence="4">Secreted protein</fullName>
    </recommendedName>
</protein>
<keyword evidence="1" id="KW-0732">Signal</keyword>
<keyword evidence="3" id="KW-1185">Reference proteome</keyword>
<reference evidence="2 3" key="1">
    <citation type="submission" date="2024-03" db="EMBL/GenBank/DDBJ databases">
        <title>A high-quality draft genome sequence of Diaporthe vaccinii, a causative agent of upright dieback and viscid rot disease in cranberry plants.</title>
        <authorList>
            <person name="Sarrasin M."/>
            <person name="Lang B.F."/>
            <person name="Burger G."/>
        </authorList>
    </citation>
    <scope>NUCLEOTIDE SEQUENCE [LARGE SCALE GENOMIC DNA]</scope>
    <source>
        <strain evidence="2 3">IS7</strain>
    </source>
</reference>
<dbReference type="EMBL" id="JBAWTH010000089">
    <property type="protein sequence ID" value="KAL2278204.1"/>
    <property type="molecule type" value="Genomic_DNA"/>
</dbReference>
<evidence type="ECO:0008006" key="4">
    <source>
        <dbReference type="Google" id="ProtNLM"/>
    </source>
</evidence>
<proteinExistence type="predicted"/>
<sequence>MKLAGFLASLTAVAQVQSLEAPLAGYGVVDFGWEVRTSPEGPLHHINGTIQDVVQYLKEVDPTYEVPVVPVARLESRQSLVESRQLRIDCFNWPVANGNRIQDGINYLMGVGGQPSNGPGPGACGRVSCSYNAAIWWCNDNRVTYTLPSYKNIANGAQNVKQQCQRRPSGFTETSGQGFFDGNWNVVVREDSC</sequence>
<comment type="caution">
    <text evidence="2">The sequence shown here is derived from an EMBL/GenBank/DDBJ whole genome shotgun (WGS) entry which is preliminary data.</text>
</comment>
<accession>A0ABR4E6Y1</accession>
<organism evidence="2 3">
    <name type="scientific">Diaporthe vaccinii</name>
    <dbReference type="NCBI Taxonomy" id="105482"/>
    <lineage>
        <taxon>Eukaryota</taxon>
        <taxon>Fungi</taxon>
        <taxon>Dikarya</taxon>
        <taxon>Ascomycota</taxon>
        <taxon>Pezizomycotina</taxon>
        <taxon>Sordariomycetes</taxon>
        <taxon>Sordariomycetidae</taxon>
        <taxon>Diaporthales</taxon>
        <taxon>Diaporthaceae</taxon>
        <taxon>Diaporthe</taxon>
        <taxon>Diaporthe eres species complex</taxon>
    </lineage>
</organism>
<evidence type="ECO:0000256" key="1">
    <source>
        <dbReference type="SAM" id="SignalP"/>
    </source>
</evidence>
<feature type="signal peptide" evidence="1">
    <location>
        <begin position="1"/>
        <end position="18"/>
    </location>
</feature>
<evidence type="ECO:0000313" key="2">
    <source>
        <dbReference type="EMBL" id="KAL2278204.1"/>
    </source>
</evidence>
<dbReference type="Proteomes" id="UP001600888">
    <property type="component" value="Unassembled WGS sequence"/>
</dbReference>
<evidence type="ECO:0000313" key="3">
    <source>
        <dbReference type="Proteomes" id="UP001600888"/>
    </source>
</evidence>
<feature type="chain" id="PRO_5046696018" description="Secreted protein" evidence="1">
    <location>
        <begin position="19"/>
        <end position="193"/>
    </location>
</feature>